<dbReference type="AlphaFoldDB" id="C6LAG0"/>
<name>C6LAG0_9FIRM</name>
<gene>
    <name evidence="2" type="ORF">BRYFOR_05602</name>
</gene>
<dbReference type="Proteomes" id="UP000005561">
    <property type="component" value="Unassembled WGS sequence"/>
</dbReference>
<keyword evidence="3" id="KW-1185">Reference proteome</keyword>
<protein>
    <submittedName>
        <fullName evidence="2">Uncharacterized protein</fullName>
    </submittedName>
</protein>
<evidence type="ECO:0000313" key="2">
    <source>
        <dbReference type="EMBL" id="EET62567.1"/>
    </source>
</evidence>
<proteinExistence type="predicted"/>
<sequence length="50" mass="5702">MRDGKPGAPLQRKGRRKGKWRMESLAPFPVKGAARDRIIGKGRSHLYEKI</sequence>
<accession>C6LAG0</accession>
<evidence type="ECO:0000313" key="3">
    <source>
        <dbReference type="Proteomes" id="UP000005561"/>
    </source>
</evidence>
<dbReference type="EMBL" id="ACCL02000002">
    <property type="protein sequence ID" value="EET62567.1"/>
    <property type="molecule type" value="Genomic_DNA"/>
</dbReference>
<comment type="caution">
    <text evidence="2">The sequence shown here is derived from an EMBL/GenBank/DDBJ whole genome shotgun (WGS) entry which is preliminary data.</text>
</comment>
<evidence type="ECO:0000256" key="1">
    <source>
        <dbReference type="SAM" id="MobiDB-lite"/>
    </source>
</evidence>
<organism evidence="2 3">
    <name type="scientific">Marvinbryantia formatexigens DSM 14469</name>
    <dbReference type="NCBI Taxonomy" id="478749"/>
    <lineage>
        <taxon>Bacteria</taxon>
        <taxon>Bacillati</taxon>
        <taxon>Bacillota</taxon>
        <taxon>Clostridia</taxon>
        <taxon>Lachnospirales</taxon>
        <taxon>Lachnospiraceae</taxon>
        <taxon>Marvinbryantia</taxon>
    </lineage>
</organism>
<feature type="region of interest" description="Disordered" evidence="1">
    <location>
        <begin position="1"/>
        <end position="20"/>
    </location>
</feature>
<reference evidence="2" key="1">
    <citation type="submission" date="2009-07" db="EMBL/GenBank/DDBJ databases">
        <authorList>
            <person name="Weinstock G."/>
            <person name="Sodergren E."/>
            <person name="Clifton S."/>
            <person name="Fulton L."/>
            <person name="Fulton B."/>
            <person name="Courtney L."/>
            <person name="Fronick C."/>
            <person name="Harrison M."/>
            <person name="Strong C."/>
            <person name="Farmer C."/>
            <person name="Delahaunty K."/>
            <person name="Markovic C."/>
            <person name="Hall O."/>
            <person name="Minx P."/>
            <person name="Tomlinson C."/>
            <person name="Mitreva M."/>
            <person name="Nelson J."/>
            <person name="Hou S."/>
            <person name="Wollam A."/>
            <person name="Pepin K.H."/>
            <person name="Johnson M."/>
            <person name="Bhonagiri V."/>
            <person name="Nash W.E."/>
            <person name="Warren W."/>
            <person name="Chinwalla A."/>
            <person name="Mardis E.R."/>
            <person name="Wilson R.K."/>
        </authorList>
    </citation>
    <scope>NUCLEOTIDE SEQUENCE [LARGE SCALE GENOMIC DNA]</scope>
    <source>
        <strain evidence="2">DSM 14469</strain>
    </source>
</reference>